<evidence type="ECO:0000259" key="8">
    <source>
        <dbReference type="Pfam" id="PF01618"/>
    </source>
</evidence>
<keyword evidence="10" id="KW-1185">Reference proteome</keyword>
<proteinExistence type="inferred from homology"/>
<keyword evidence="6" id="KW-0653">Protein transport</keyword>
<feature type="transmembrane region" description="Helical" evidence="7">
    <location>
        <begin position="104"/>
        <end position="124"/>
    </location>
</feature>
<dbReference type="EMBL" id="VDMB01000001">
    <property type="protein sequence ID" value="TYT76353.1"/>
    <property type="molecule type" value="Genomic_DNA"/>
</dbReference>
<dbReference type="PANTHER" id="PTHR30625">
    <property type="entry name" value="PROTEIN TOLQ"/>
    <property type="match status" value="1"/>
</dbReference>
<dbReference type="Proteomes" id="UP000321899">
    <property type="component" value="Unassembled WGS sequence"/>
</dbReference>
<protein>
    <submittedName>
        <fullName evidence="9">MotA/TolQ/ExbB proton channel family protein</fullName>
    </submittedName>
</protein>
<keyword evidence="4 7" id="KW-1133">Transmembrane helix</keyword>
<dbReference type="OrthoDB" id="4045at2"/>
<comment type="subcellular location">
    <subcellularLocation>
        <location evidence="1">Cell membrane</location>
        <topology evidence="1">Multi-pass membrane protein</topology>
    </subcellularLocation>
    <subcellularLocation>
        <location evidence="6">Membrane</location>
        <topology evidence="6">Multi-pass membrane protein</topology>
    </subcellularLocation>
</comment>
<gene>
    <name evidence="9" type="ORF">FIM25_01195</name>
</gene>
<dbReference type="AlphaFoldDB" id="A0A5Q4VHD6"/>
<comment type="similarity">
    <text evidence="6">Belongs to the exbB/tolQ family.</text>
</comment>
<evidence type="ECO:0000313" key="9">
    <source>
        <dbReference type="EMBL" id="TYT76353.1"/>
    </source>
</evidence>
<feature type="domain" description="MotA/TolQ/ExbB proton channel" evidence="8">
    <location>
        <begin position="33"/>
        <end position="139"/>
    </location>
</feature>
<evidence type="ECO:0000256" key="1">
    <source>
        <dbReference type="ARBA" id="ARBA00004651"/>
    </source>
</evidence>
<evidence type="ECO:0000313" key="10">
    <source>
        <dbReference type="Proteomes" id="UP000321899"/>
    </source>
</evidence>
<keyword evidence="6" id="KW-0813">Transport</keyword>
<evidence type="ECO:0000256" key="7">
    <source>
        <dbReference type="SAM" id="Phobius"/>
    </source>
</evidence>
<keyword evidence="2" id="KW-1003">Cell membrane</keyword>
<keyword evidence="5 7" id="KW-0472">Membrane</keyword>
<organism evidence="9 10">
    <name type="scientific">Desulfobotulus mexicanus</name>
    <dbReference type="NCBI Taxonomy" id="2586642"/>
    <lineage>
        <taxon>Bacteria</taxon>
        <taxon>Pseudomonadati</taxon>
        <taxon>Thermodesulfobacteriota</taxon>
        <taxon>Desulfobacteria</taxon>
        <taxon>Desulfobacterales</taxon>
        <taxon>Desulfobacteraceae</taxon>
        <taxon>Desulfobotulus</taxon>
    </lineage>
</organism>
<name>A0A5Q4VHD6_9BACT</name>
<evidence type="ECO:0000256" key="3">
    <source>
        <dbReference type="ARBA" id="ARBA00022692"/>
    </source>
</evidence>
<feature type="transmembrane region" description="Helical" evidence="7">
    <location>
        <begin position="63"/>
        <end position="84"/>
    </location>
</feature>
<evidence type="ECO:0000256" key="2">
    <source>
        <dbReference type="ARBA" id="ARBA00022475"/>
    </source>
</evidence>
<sequence length="162" mass="17337">MVIKDRLHGRQGDWGLRAAKSPGLSMLVMAADLRDEAPEVREQMLESAVAGWSDRMERGIASLGVMAALAPMLGLLGTVTGMMASFRVMSRMGAGDIRLMSGGISEALVTTQWGLAVAVPLLLAHHLLSRRAERLALDAEDRAAEALSLMEKVSDNPDGEKV</sequence>
<dbReference type="InterPro" id="IPR050790">
    <property type="entry name" value="ExbB/TolQ_transport"/>
</dbReference>
<accession>A0A5Q4VHD6</accession>
<evidence type="ECO:0000256" key="6">
    <source>
        <dbReference type="RuleBase" id="RU004057"/>
    </source>
</evidence>
<dbReference type="GO" id="GO:0005886">
    <property type="term" value="C:plasma membrane"/>
    <property type="evidence" value="ECO:0007669"/>
    <property type="project" value="UniProtKB-SubCell"/>
</dbReference>
<dbReference type="GO" id="GO:0017038">
    <property type="term" value="P:protein import"/>
    <property type="evidence" value="ECO:0007669"/>
    <property type="project" value="TreeGrafter"/>
</dbReference>
<comment type="caution">
    <text evidence="9">The sequence shown here is derived from an EMBL/GenBank/DDBJ whole genome shotgun (WGS) entry which is preliminary data.</text>
</comment>
<evidence type="ECO:0000256" key="5">
    <source>
        <dbReference type="ARBA" id="ARBA00023136"/>
    </source>
</evidence>
<reference evidence="9 10" key="1">
    <citation type="submission" date="2019-06" db="EMBL/GenBank/DDBJ databases">
        <title>Desulfobotulus mexicanus sp. nov., a novel sulfate-reducing bacterium isolated from the sediment of an alkaline crater lake in Mexico.</title>
        <authorList>
            <person name="Hirschler-Rea A."/>
        </authorList>
    </citation>
    <scope>NUCLEOTIDE SEQUENCE [LARGE SCALE GENOMIC DNA]</scope>
    <source>
        <strain evidence="9 10">PAR22N</strain>
    </source>
</reference>
<dbReference type="InterPro" id="IPR002898">
    <property type="entry name" value="MotA_ExbB_proton_chnl"/>
</dbReference>
<dbReference type="PANTHER" id="PTHR30625:SF11">
    <property type="entry name" value="MOTA_TOLQ_EXBB PROTON CHANNEL DOMAIN-CONTAINING PROTEIN"/>
    <property type="match status" value="1"/>
</dbReference>
<evidence type="ECO:0000256" key="4">
    <source>
        <dbReference type="ARBA" id="ARBA00022989"/>
    </source>
</evidence>
<keyword evidence="3 7" id="KW-0812">Transmembrane</keyword>
<dbReference type="Pfam" id="PF01618">
    <property type="entry name" value="MotA_ExbB"/>
    <property type="match status" value="1"/>
</dbReference>